<name>A0ABR4N126_9FUNG</name>
<comment type="caution">
    <text evidence="3">The sequence shown here is derived from an EMBL/GenBank/DDBJ whole genome shotgun (WGS) entry which is preliminary data.</text>
</comment>
<evidence type="ECO:0000313" key="4">
    <source>
        <dbReference type="Proteomes" id="UP001527925"/>
    </source>
</evidence>
<protein>
    <recommendedName>
        <fullName evidence="2">DUF8032 domain-containing protein</fullName>
    </recommendedName>
</protein>
<dbReference type="EMBL" id="JADGIZ020000050">
    <property type="protein sequence ID" value="KAL2913217.1"/>
    <property type="molecule type" value="Genomic_DNA"/>
</dbReference>
<feature type="compositionally biased region" description="Basic and acidic residues" evidence="1">
    <location>
        <begin position="124"/>
        <end position="137"/>
    </location>
</feature>
<feature type="domain" description="DUF8032" evidence="2">
    <location>
        <begin position="253"/>
        <end position="343"/>
    </location>
</feature>
<dbReference type="Pfam" id="PF26087">
    <property type="entry name" value="DUF8032"/>
    <property type="match status" value="2"/>
</dbReference>
<evidence type="ECO:0000313" key="3">
    <source>
        <dbReference type="EMBL" id="KAL2913217.1"/>
    </source>
</evidence>
<dbReference type="PANTHER" id="PTHR22949:SF0">
    <property type="entry name" value="RE27538P"/>
    <property type="match status" value="1"/>
</dbReference>
<proteinExistence type="predicted"/>
<evidence type="ECO:0000256" key="1">
    <source>
        <dbReference type="SAM" id="MobiDB-lite"/>
    </source>
</evidence>
<gene>
    <name evidence="3" type="ORF">HK105_207336</name>
</gene>
<organism evidence="3 4">
    <name type="scientific">Polyrhizophydium stewartii</name>
    <dbReference type="NCBI Taxonomy" id="2732419"/>
    <lineage>
        <taxon>Eukaryota</taxon>
        <taxon>Fungi</taxon>
        <taxon>Fungi incertae sedis</taxon>
        <taxon>Chytridiomycota</taxon>
        <taxon>Chytridiomycota incertae sedis</taxon>
        <taxon>Chytridiomycetes</taxon>
        <taxon>Rhizophydiales</taxon>
        <taxon>Rhizophydiales incertae sedis</taxon>
        <taxon>Polyrhizophydium</taxon>
    </lineage>
</organism>
<feature type="domain" description="DUF8032" evidence="2">
    <location>
        <begin position="27"/>
        <end position="120"/>
    </location>
</feature>
<dbReference type="InterPro" id="IPR058345">
    <property type="entry name" value="DUF8032"/>
</dbReference>
<dbReference type="Proteomes" id="UP001527925">
    <property type="component" value="Unassembled WGS sequence"/>
</dbReference>
<accession>A0ABR4N126</accession>
<evidence type="ECO:0000259" key="2">
    <source>
        <dbReference type="Pfam" id="PF26087"/>
    </source>
</evidence>
<sequence>MASSGSRAQRKRPLTIPNALEIRDGVEWLTFTYTSRGVGTQFTIRIDIDSVGDHDLTADFRVANSVYPRANVPHDEYRGNRWQYESTVNEIGWRLAFLNPALVGKRGLLQRAVDSFRNRFPDMKSRRVARVEKHDGGDGPSSSSSRKHHRESMPVLPPRSPPALVEALVARPAQAHGHGGGGYSHAAAAYGRHYSEEDDEGFLDEDYDADVHDAALRDADSHHLRKRPRPSAAAPMMSSARAAMQMDQDILVVETIRENVPFKFPIRINVASIDEPPSSDFRKRYKLFQNVAPKGAATPAQRLKRDRETRCNELAWRLALLNPHSLGKSRCLLQRAVDTYMTKFDDIQLRPRPAKRTILDTPHLLSA</sequence>
<dbReference type="PANTHER" id="PTHR22949">
    <property type="entry name" value="WHITE COLLAR 2 PROTEIN WC2"/>
    <property type="match status" value="1"/>
</dbReference>
<keyword evidence="4" id="KW-1185">Reference proteome</keyword>
<feature type="region of interest" description="Disordered" evidence="1">
    <location>
        <begin position="124"/>
        <end position="160"/>
    </location>
</feature>
<reference evidence="3 4" key="1">
    <citation type="submission" date="2023-09" db="EMBL/GenBank/DDBJ databases">
        <title>Pangenome analysis of Batrachochytrium dendrobatidis and related Chytrids.</title>
        <authorList>
            <person name="Yacoub M.N."/>
            <person name="Stajich J.E."/>
            <person name="James T.Y."/>
        </authorList>
    </citation>
    <scope>NUCLEOTIDE SEQUENCE [LARGE SCALE GENOMIC DNA]</scope>
    <source>
        <strain evidence="3 4">JEL0888</strain>
    </source>
</reference>